<dbReference type="RefSeq" id="WP_113952803.1">
    <property type="nucleotide sequence ID" value="NZ_QNRT01000001.1"/>
</dbReference>
<gene>
    <name evidence="2" type="ORF">DFR28_101597</name>
</gene>
<dbReference type="Proteomes" id="UP000253083">
    <property type="component" value="Unassembled WGS sequence"/>
</dbReference>
<feature type="transmembrane region" description="Helical" evidence="1">
    <location>
        <begin position="78"/>
        <end position="95"/>
    </location>
</feature>
<comment type="caution">
    <text evidence="2">The sequence shown here is derived from an EMBL/GenBank/DDBJ whole genome shotgun (WGS) entry which is preliminary data.</text>
</comment>
<name>A0A395JS95_9GAMM</name>
<sequence>MDTILNNREIASLIWLAIIGILFLYKPEVRKIVFGLVKLAFGPTSLKLILILASYVGSVVYGLKLLNFWGISDLKLTMMWFALVAIPAIYVASSQEHTSFAASVTSWIKSNLRFLVILEFLVGLQTFSLVGEFIFILIVSVLAIISVVADIEEKTQKVKILLDWVLAIIGVFLVVRAMSYVGDNIEKLTNQRTFKDFVLGPCLSLFLLPFSYAIHLFVKYNNIFSRIDRFCPKPLVFRAKCISAITFRENTKLASEWVNCFLRSTIDTKKALRDSIRLYSNLPRRFDNPAPVLKELGWSPYITLNLLERYGLNPFIYQPILENDWGGETNRLKFGDRSLANAVTFRVDGNEDVASYLKLSLEINYQQDNADDLLELYREMGNALANEVMGIDLPNALDQAIKNVEKAEYEDEFYRLEVDVDDYRDKSAGFSVFLKMYHLKAYQAYTAREPVY</sequence>
<feature type="transmembrane region" description="Helical" evidence="1">
    <location>
        <begin position="7"/>
        <end position="25"/>
    </location>
</feature>
<dbReference type="OrthoDB" id="9182155at2"/>
<feature type="transmembrane region" description="Helical" evidence="1">
    <location>
        <begin position="115"/>
        <end position="148"/>
    </location>
</feature>
<keyword evidence="1" id="KW-0812">Transmembrane</keyword>
<dbReference type="InParanoid" id="A0A395JS95"/>
<evidence type="ECO:0000313" key="3">
    <source>
        <dbReference type="Proteomes" id="UP000253083"/>
    </source>
</evidence>
<feature type="transmembrane region" description="Helical" evidence="1">
    <location>
        <begin position="198"/>
        <end position="218"/>
    </location>
</feature>
<feature type="transmembrane region" description="Helical" evidence="1">
    <location>
        <begin position="45"/>
        <end position="66"/>
    </location>
</feature>
<keyword evidence="1" id="KW-1133">Transmembrane helix</keyword>
<evidence type="ECO:0000313" key="2">
    <source>
        <dbReference type="EMBL" id="RBP53212.1"/>
    </source>
</evidence>
<evidence type="ECO:0000256" key="1">
    <source>
        <dbReference type="SAM" id="Phobius"/>
    </source>
</evidence>
<feature type="transmembrane region" description="Helical" evidence="1">
    <location>
        <begin position="160"/>
        <end position="178"/>
    </location>
</feature>
<organism evidence="2 3">
    <name type="scientific">Arenicella xantha</name>
    <dbReference type="NCBI Taxonomy" id="644221"/>
    <lineage>
        <taxon>Bacteria</taxon>
        <taxon>Pseudomonadati</taxon>
        <taxon>Pseudomonadota</taxon>
        <taxon>Gammaproteobacteria</taxon>
        <taxon>Arenicellales</taxon>
        <taxon>Arenicellaceae</taxon>
        <taxon>Arenicella</taxon>
    </lineage>
</organism>
<protein>
    <submittedName>
        <fullName evidence="2">Uncharacterized protein</fullName>
    </submittedName>
</protein>
<keyword evidence="3" id="KW-1185">Reference proteome</keyword>
<proteinExistence type="predicted"/>
<keyword evidence="1" id="KW-0472">Membrane</keyword>
<dbReference type="EMBL" id="QNRT01000001">
    <property type="protein sequence ID" value="RBP53212.1"/>
    <property type="molecule type" value="Genomic_DNA"/>
</dbReference>
<dbReference type="AlphaFoldDB" id="A0A395JS95"/>
<reference evidence="2 3" key="1">
    <citation type="submission" date="2018-06" db="EMBL/GenBank/DDBJ databases">
        <title>Genomic Encyclopedia of Type Strains, Phase IV (KMG-IV): sequencing the most valuable type-strain genomes for metagenomic binning, comparative biology and taxonomic classification.</title>
        <authorList>
            <person name="Goeker M."/>
        </authorList>
    </citation>
    <scope>NUCLEOTIDE SEQUENCE [LARGE SCALE GENOMIC DNA]</scope>
    <source>
        <strain evidence="2 3">DSM 24032</strain>
    </source>
</reference>
<accession>A0A395JS95</accession>